<name>A0A814AEA7_9BILA</name>
<organism evidence="4 5">
    <name type="scientific">Adineta steineri</name>
    <dbReference type="NCBI Taxonomy" id="433720"/>
    <lineage>
        <taxon>Eukaryota</taxon>
        <taxon>Metazoa</taxon>
        <taxon>Spiralia</taxon>
        <taxon>Gnathifera</taxon>
        <taxon>Rotifera</taxon>
        <taxon>Eurotatoria</taxon>
        <taxon>Bdelloidea</taxon>
        <taxon>Adinetida</taxon>
        <taxon>Adinetidae</taxon>
        <taxon>Adineta</taxon>
    </lineage>
</organism>
<dbReference type="OrthoDB" id="9995012at2759"/>
<dbReference type="PROSITE" id="PS50856">
    <property type="entry name" value="AMOP"/>
    <property type="match status" value="1"/>
</dbReference>
<accession>A0A814AEA7</accession>
<comment type="caution">
    <text evidence="4">The sequence shown here is derived from an EMBL/GenBank/DDBJ whole genome shotgun (WGS) entry which is preliminary data.</text>
</comment>
<dbReference type="SMART" id="SM00723">
    <property type="entry name" value="AMOP"/>
    <property type="match status" value="1"/>
</dbReference>
<dbReference type="Proteomes" id="UP000663877">
    <property type="component" value="Unassembled WGS sequence"/>
</dbReference>
<sequence length="191" mass="21043">MRSITYTLLVLLVVTIINGFPSADDNMESYKDVMLNRDVGSCLAWYALQGNPQKLLDETLPPPCNCPASFPPTLIDGWTTDPECDAAKQPNTCDLHKGAYGCYRYAFKSTGPGAQACYDKNGKFISDPWKGAGTVDAETPLGDIIQQGEHFLCDVVPYYSCCKLTLFGQRFTCGLYYEKRPPGQCVDKPAI</sequence>
<dbReference type="EMBL" id="CAJNOM010000047">
    <property type="protein sequence ID" value="CAF0913225.1"/>
    <property type="molecule type" value="Genomic_DNA"/>
</dbReference>
<dbReference type="AlphaFoldDB" id="A0A814AEA7"/>
<gene>
    <name evidence="3" type="ORF">BJG266_LOCUS9248</name>
    <name evidence="4" type="ORF">QVE165_LOCUS10124</name>
</gene>
<evidence type="ECO:0000313" key="4">
    <source>
        <dbReference type="EMBL" id="CAF0913225.1"/>
    </source>
</evidence>
<reference evidence="4" key="1">
    <citation type="submission" date="2021-02" db="EMBL/GenBank/DDBJ databases">
        <authorList>
            <person name="Nowell W R."/>
        </authorList>
    </citation>
    <scope>NUCLEOTIDE SEQUENCE</scope>
</reference>
<evidence type="ECO:0000313" key="3">
    <source>
        <dbReference type="EMBL" id="CAF0877680.1"/>
    </source>
</evidence>
<proteinExistence type="predicted"/>
<evidence type="ECO:0000259" key="2">
    <source>
        <dbReference type="PROSITE" id="PS50856"/>
    </source>
</evidence>
<dbReference type="InterPro" id="IPR005533">
    <property type="entry name" value="AMOP_dom"/>
</dbReference>
<dbReference type="Pfam" id="PF03782">
    <property type="entry name" value="AMOP"/>
    <property type="match status" value="1"/>
</dbReference>
<evidence type="ECO:0000256" key="1">
    <source>
        <dbReference type="SAM" id="SignalP"/>
    </source>
</evidence>
<feature type="domain" description="AMOP" evidence="2">
    <location>
        <begin position="34"/>
        <end position="180"/>
    </location>
</feature>
<feature type="signal peptide" evidence="1">
    <location>
        <begin position="1"/>
        <end position="19"/>
    </location>
</feature>
<feature type="chain" id="PRO_5035599198" description="AMOP domain-containing protein" evidence="1">
    <location>
        <begin position="20"/>
        <end position="191"/>
    </location>
</feature>
<keyword evidence="5" id="KW-1185">Reference proteome</keyword>
<evidence type="ECO:0000313" key="5">
    <source>
        <dbReference type="Proteomes" id="UP000663832"/>
    </source>
</evidence>
<dbReference type="Proteomes" id="UP000663832">
    <property type="component" value="Unassembled WGS sequence"/>
</dbReference>
<protein>
    <recommendedName>
        <fullName evidence="2">AMOP domain-containing protein</fullName>
    </recommendedName>
</protein>
<dbReference type="EMBL" id="CAJNOI010000030">
    <property type="protein sequence ID" value="CAF0877680.1"/>
    <property type="molecule type" value="Genomic_DNA"/>
</dbReference>
<keyword evidence="1" id="KW-0732">Signal</keyword>